<dbReference type="SUPFAM" id="SSF57414">
    <property type="entry name" value="Hairpin loop containing domain-like"/>
    <property type="match status" value="1"/>
</dbReference>
<keyword evidence="1" id="KW-0245">EGF-like domain</keyword>
<dbReference type="PROSITE" id="PS01186">
    <property type="entry name" value="EGF_2"/>
    <property type="match status" value="1"/>
</dbReference>
<comment type="caution">
    <text evidence="1">Lacks conserved residue(s) required for the propagation of feature annotation.</text>
</comment>
<evidence type="ECO:0000313" key="4">
    <source>
        <dbReference type="Proteomes" id="UP001159427"/>
    </source>
</evidence>
<feature type="disulfide bond" evidence="1">
    <location>
        <begin position="111"/>
        <end position="128"/>
    </location>
</feature>
<name>A0ABN8LG27_9CNID</name>
<dbReference type="InterPro" id="IPR000742">
    <property type="entry name" value="EGF"/>
</dbReference>
<protein>
    <recommendedName>
        <fullName evidence="2">EGF-like domain-containing protein</fullName>
    </recommendedName>
</protein>
<keyword evidence="4" id="KW-1185">Reference proteome</keyword>
<dbReference type="SUPFAM" id="SSF57196">
    <property type="entry name" value="EGF/Laminin"/>
    <property type="match status" value="1"/>
</dbReference>
<evidence type="ECO:0000256" key="1">
    <source>
        <dbReference type="PROSITE-ProRule" id="PRU00076"/>
    </source>
</evidence>
<dbReference type="EMBL" id="CALNXI010000033">
    <property type="protein sequence ID" value="CAH3016038.1"/>
    <property type="molecule type" value="Genomic_DNA"/>
</dbReference>
<reference evidence="3 4" key="1">
    <citation type="submission" date="2022-05" db="EMBL/GenBank/DDBJ databases">
        <authorList>
            <consortium name="Genoscope - CEA"/>
            <person name="William W."/>
        </authorList>
    </citation>
    <scope>NUCLEOTIDE SEQUENCE [LARGE SCALE GENOMIC DNA]</scope>
</reference>
<sequence length="285" mass="32416">MTVGHISCKCGERIILDGKPMGRASFIENPHRYLRVHLIYSRLVHDPMQCALDCLVMLSCRSFNFRMKENFDGKHHCELLAFDKFDNSINFETSAEYHHYNIMSPCEDAPCQHESMCVPLYETCGFLCHCSSGYAGKLCEVKVPAWLKVNAEDVCFGARDESYGEFTLQYSGKIMSFALAHLRGKVTCHVGGSSSFWGCREGPELRTFLTNKKNKVIFPQTSGIQGYRLAGVRSDSSRLIFNNLSVPLKVTRGEQFRIWYDEDLRNNSEKDNGGRTCMDVHALYI</sequence>
<dbReference type="PROSITE" id="PS00022">
    <property type="entry name" value="EGF_1"/>
    <property type="match status" value="1"/>
</dbReference>
<accession>A0ABN8LG27</accession>
<evidence type="ECO:0000313" key="3">
    <source>
        <dbReference type="EMBL" id="CAH3016038.1"/>
    </source>
</evidence>
<dbReference type="Proteomes" id="UP001159427">
    <property type="component" value="Unassembled WGS sequence"/>
</dbReference>
<evidence type="ECO:0000259" key="2">
    <source>
        <dbReference type="PROSITE" id="PS50026"/>
    </source>
</evidence>
<dbReference type="Gene3D" id="3.50.4.10">
    <property type="entry name" value="Hepatocyte Growth Factor"/>
    <property type="match status" value="1"/>
</dbReference>
<proteinExistence type="predicted"/>
<feature type="disulfide bond" evidence="1">
    <location>
        <begin position="130"/>
        <end position="139"/>
    </location>
</feature>
<gene>
    <name evidence="3" type="ORF">PEVE_00024603</name>
</gene>
<dbReference type="PROSITE" id="PS50026">
    <property type="entry name" value="EGF_3"/>
    <property type="match status" value="1"/>
</dbReference>
<dbReference type="Gene3D" id="2.10.25.10">
    <property type="entry name" value="Laminin"/>
    <property type="match status" value="1"/>
</dbReference>
<comment type="caution">
    <text evidence="3">The sequence shown here is derived from an EMBL/GenBank/DDBJ whole genome shotgun (WGS) entry which is preliminary data.</text>
</comment>
<organism evidence="3 4">
    <name type="scientific">Porites evermanni</name>
    <dbReference type="NCBI Taxonomy" id="104178"/>
    <lineage>
        <taxon>Eukaryota</taxon>
        <taxon>Metazoa</taxon>
        <taxon>Cnidaria</taxon>
        <taxon>Anthozoa</taxon>
        <taxon>Hexacorallia</taxon>
        <taxon>Scleractinia</taxon>
        <taxon>Fungiina</taxon>
        <taxon>Poritidae</taxon>
        <taxon>Porites</taxon>
    </lineage>
</organism>
<feature type="domain" description="EGF-like" evidence="2">
    <location>
        <begin position="102"/>
        <end position="140"/>
    </location>
</feature>
<keyword evidence="1" id="KW-1015">Disulfide bond</keyword>